<feature type="signal peptide" evidence="2">
    <location>
        <begin position="1"/>
        <end position="17"/>
    </location>
</feature>
<protein>
    <submittedName>
        <fullName evidence="3">Uncharacterized protein</fullName>
    </submittedName>
</protein>
<evidence type="ECO:0000313" key="4">
    <source>
        <dbReference type="Proteomes" id="UP001218188"/>
    </source>
</evidence>
<evidence type="ECO:0000256" key="2">
    <source>
        <dbReference type="SAM" id="SignalP"/>
    </source>
</evidence>
<feature type="region of interest" description="Disordered" evidence="1">
    <location>
        <begin position="67"/>
        <end position="103"/>
    </location>
</feature>
<keyword evidence="2" id="KW-0732">Signal</keyword>
<evidence type="ECO:0000256" key="1">
    <source>
        <dbReference type="SAM" id="MobiDB-lite"/>
    </source>
</evidence>
<name>A0AAD6T2N7_9AGAR</name>
<proteinExistence type="predicted"/>
<keyword evidence="4" id="KW-1185">Reference proteome</keyword>
<accession>A0AAD6T2N7</accession>
<reference evidence="3" key="1">
    <citation type="submission" date="2023-03" db="EMBL/GenBank/DDBJ databases">
        <title>Massive genome expansion in bonnet fungi (Mycena s.s.) driven by repeated elements and novel gene families across ecological guilds.</title>
        <authorList>
            <consortium name="Lawrence Berkeley National Laboratory"/>
            <person name="Harder C.B."/>
            <person name="Miyauchi S."/>
            <person name="Viragh M."/>
            <person name="Kuo A."/>
            <person name="Thoen E."/>
            <person name="Andreopoulos B."/>
            <person name="Lu D."/>
            <person name="Skrede I."/>
            <person name="Drula E."/>
            <person name="Henrissat B."/>
            <person name="Morin E."/>
            <person name="Kohler A."/>
            <person name="Barry K."/>
            <person name="LaButti K."/>
            <person name="Morin E."/>
            <person name="Salamov A."/>
            <person name="Lipzen A."/>
            <person name="Mereny Z."/>
            <person name="Hegedus B."/>
            <person name="Baldrian P."/>
            <person name="Stursova M."/>
            <person name="Weitz H."/>
            <person name="Taylor A."/>
            <person name="Grigoriev I.V."/>
            <person name="Nagy L.G."/>
            <person name="Martin F."/>
            <person name="Kauserud H."/>
        </authorList>
    </citation>
    <scope>NUCLEOTIDE SEQUENCE</scope>
    <source>
        <strain evidence="3">CBHHK200</strain>
    </source>
</reference>
<sequence>MHIFFAVLCTYGGLAQGVAWFDALLGRAVSAADGVYLTFNLPLEFAEPAVSQGGQETPSYSQEKLLGKTLEREDSSSSSPSSAQVTGRPGRLRREVGGRSSLA</sequence>
<dbReference type="Proteomes" id="UP001218188">
    <property type="component" value="Unassembled WGS sequence"/>
</dbReference>
<evidence type="ECO:0000313" key="3">
    <source>
        <dbReference type="EMBL" id="KAJ7036783.1"/>
    </source>
</evidence>
<dbReference type="EMBL" id="JARJCM010000041">
    <property type="protein sequence ID" value="KAJ7036783.1"/>
    <property type="molecule type" value="Genomic_DNA"/>
</dbReference>
<dbReference type="AlphaFoldDB" id="A0AAD6T2N7"/>
<organism evidence="3 4">
    <name type="scientific">Mycena alexandri</name>
    <dbReference type="NCBI Taxonomy" id="1745969"/>
    <lineage>
        <taxon>Eukaryota</taxon>
        <taxon>Fungi</taxon>
        <taxon>Dikarya</taxon>
        <taxon>Basidiomycota</taxon>
        <taxon>Agaricomycotina</taxon>
        <taxon>Agaricomycetes</taxon>
        <taxon>Agaricomycetidae</taxon>
        <taxon>Agaricales</taxon>
        <taxon>Marasmiineae</taxon>
        <taxon>Mycenaceae</taxon>
        <taxon>Mycena</taxon>
    </lineage>
</organism>
<comment type="caution">
    <text evidence="3">The sequence shown here is derived from an EMBL/GenBank/DDBJ whole genome shotgun (WGS) entry which is preliminary data.</text>
</comment>
<feature type="chain" id="PRO_5041959795" evidence="2">
    <location>
        <begin position="18"/>
        <end position="103"/>
    </location>
</feature>
<gene>
    <name evidence="3" type="ORF">C8F04DRAFT_1257663</name>
</gene>